<organism evidence="2">
    <name type="scientific">Hyposoter didymator</name>
    <name type="common">Parasitoid wasp</name>
    <name type="synonym">Ichneumon didymator</name>
    <dbReference type="NCBI Taxonomy" id="260305"/>
    <lineage>
        <taxon>Eukaryota</taxon>
        <taxon>Metazoa</taxon>
        <taxon>Ecdysozoa</taxon>
        <taxon>Arthropoda</taxon>
        <taxon>Hexapoda</taxon>
        <taxon>Insecta</taxon>
        <taxon>Pterygota</taxon>
        <taxon>Neoptera</taxon>
        <taxon>Endopterygota</taxon>
        <taxon>Hymenoptera</taxon>
        <taxon>Apocrita</taxon>
        <taxon>Ichneumonoidea</taxon>
        <taxon>Ichneumonidae</taxon>
        <taxon>Campopleginae</taxon>
        <taxon>Dusona group</taxon>
        <taxon>Hyposoter</taxon>
    </lineage>
</organism>
<sequence>MAGPLLAASSLFTAGVSVFNYYHVYQLGEMTISSDMNEQNLATYRSQIETVQWSSLAAAITASADFVCRIIHAAPPSHHHHGHPHWHHHHPGHVHHHMTDGLIN</sequence>
<evidence type="ECO:0000313" key="2">
    <source>
        <dbReference type="EMBL" id="ADI40474.1"/>
    </source>
</evidence>
<name>D7P5P0_HYPDD</name>
<proteinExistence type="predicted"/>
<reference evidence="2" key="1">
    <citation type="journal article" date="2010" name="PLoS Pathog.">
        <title>Analysis of virion structural components reveals vestiges of the ancestral ichnovirus genome.</title>
        <authorList>
            <person name="Volkoff A.-N."/>
            <person name="Jouan V."/>
            <person name="Urbach S."/>
            <person name="Samain S."/>
            <person name="Bergoin M."/>
            <person name="Wincker P."/>
            <person name="Demettre E."/>
            <person name="Cousserans F."/>
            <person name="Provost B."/>
            <person name="Coulibaly F."/>
            <person name="Legeai F."/>
            <person name="Beliveau C."/>
            <person name="Cusson M."/>
            <person name="Gyapay G."/>
            <person name="Drezen J.-M."/>
        </authorList>
    </citation>
    <scope>NUCLEOTIDE SEQUENCE</scope>
</reference>
<feature type="region of interest" description="Disordered" evidence="1">
    <location>
        <begin position="79"/>
        <end position="104"/>
    </location>
</feature>
<feature type="compositionally biased region" description="Basic residues" evidence="1">
    <location>
        <begin position="79"/>
        <end position="96"/>
    </location>
</feature>
<protein>
    <submittedName>
        <fullName evidence="2">Uncharacterized protein p12-2</fullName>
    </submittedName>
</protein>
<evidence type="ECO:0000256" key="1">
    <source>
        <dbReference type="SAM" id="MobiDB-lite"/>
    </source>
</evidence>
<gene>
    <name evidence="2" type="primary">p12-2</name>
</gene>
<dbReference type="EMBL" id="GQ923582">
    <property type="protein sequence ID" value="ADI40474.1"/>
    <property type="molecule type" value="Genomic_DNA"/>
</dbReference>
<accession>D7P5P0</accession>
<dbReference type="AlphaFoldDB" id="D7P5P0"/>